<dbReference type="EMBL" id="CBTN010000061">
    <property type="protein sequence ID" value="CDH58796.1"/>
    <property type="molecule type" value="Genomic_DNA"/>
</dbReference>
<sequence length="171" mass="19812">MCLPCRKVHYQCYPETGCSSPSNKREKFGGQVGVDAEEKKRQVEIEKLTNKVKEEVAGRREKLKSALQATRHEIVTKNNHQQALYIQTGEPRLPDVVRQSINSVDRELSKRERYNKLRDLLMIEGIPEAAMVFNPAKDWVNTGHGKLKKVVKEVIQFQRAHEIAMNRRLQY</sequence>
<dbReference type="VEuPathDB" id="FungiDB:LCOR_09646.1"/>
<dbReference type="Proteomes" id="UP000027586">
    <property type="component" value="Unassembled WGS sequence"/>
</dbReference>
<evidence type="ECO:0000313" key="2">
    <source>
        <dbReference type="Proteomes" id="UP000027586"/>
    </source>
</evidence>
<name>A0A068SC18_9FUNG</name>
<proteinExistence type="predicted"/>
<dbReference type="OrthoDB" id="10343069at2759"/>
<gene>
    <name evidence="1" type="ORF">LCOR_09646.1</name>
</gene>
<reference evidence="1" key="1">
    <citation type="submission" date="2013-08" db="EMBL/GenBank/DDBJ databases">
        <title>Gene expansion shapes genome architecture in the human pathogen Lichtheimia corymbifera: an evolutionary genomics analysis in the ancient terrestrial Mucorales (Mucoromycotina).</title>
        <authorList>
            <person name="Schwartze V.U."/>
            <person name="Winter S."/>
            <person name="Shelest E."/>
            <person name="Marcet-Houben M."/>
            <person name="Horn F."/>
            <person name="Wehner S."/>
            <person name="Hoffmann K."/>
            <person name="Riege K."/>
            <person name="Sammeth M."/>
            <person name="Nowrousian M."/>
            <person name="Valiante V."/>
            <person name="Linde J."/>
            <person name="Jacobsen I.D."/>
            <person name="Marz M."/>
            <person name="Brakhage A.A."/>
            <person name="Gabaldon T."/>
            <person name="Bocker S."/>
            <person name="Voigt K."/>
        </authorList>
    </citation>
    <scope>NUCLEOTIDE SEQUENCE [LARGE SCALE GENOMIC DNA]</scope>
    <source>
        <strain evidence="1">FSU 9682</strain>
    </source>
</reference>
<keyword evidence="2" id="KW-1185">Reference proteome</keyword>
<accession>A0A068SC18</accession>
<comment type="caution">
    <text evidence="1">The sequence shown here is derived from an EMBL/GenBank/DDBJ whole genome shotgun (WGS) entry which is preliminary data.</text>
</comment>
<organism evidence="1 2">
    <name type="scientific">Lichtheimia corymbifera JMRC:FSU:9682</name>
    <dbReference type="NCBI Taxonomy" id="1263082"/>
    <lineage>
        <taxon>Eukaryota</taxon>
        <taxon>Fungi</taxon>
        <taxon>Fungi incertae sedis</taxon>
        <taxon>Mucoromycota</taxon>
        <taxon>Mucoromycotina</taxon>
        <taxon>Mucoromycetes</taxon>
        <taxon>Mucorales</taxon>
        <taxon>Lichtheimiaceae</taxon>
        <taxon>Lichtheimia</taxon>
    </lineage>
</organism>
<dbReference type="AlphaFoldDB" id="A0A068SC18"/>
<evidence type="ECO:0000313" key="1">
    <source>
        <dbReference type="EMBL" id="CDH58796.1"/>
    </source>
</evidence>
<protein>
    <submittedName>
        <fullName evidence="1">Uncharacterized protein</fullName>
    </submittedName>
</protein>